<evidence type="ECO:0000256" key="4">
    <source>
        <dbReference type="ARBA" id="ARBA00023159"/>
    </source>
</evidence>
<dbReference type="Gene3D" id="3.40.930.10">
    <property type="entry name" value="Mannitol-specific EII, Chain A"/>
    <property type="match status" value="1"/>
</dbReference>
<dbReference type="PANTHER" id="PTHR30185">
    <property type="entry name" value="CRYPTIC BETA-GLUCOSIDE BGL OPERON ANTITERMINATOR"/>
    <property type="match status" value="1"/>
</dbReference>
<keyword evidence="3" id="KW-0805">Transcription regulation</keyword>
<dbReference type="InterPro" id="IPR002178">
    <property type="entry name" value="PTS_EIIA_type-2_dom"/>
</dbReference>
<accession>A0A9D9DWQ7</accession>
<dbReference type="AlphaFoldDB" id="A0A9D9DWQ7"/>
<feature type="domain" description="PRD" evidence="8">
    <location>
        <begin position="192"/>
        <end position="293"/>
    </location>
</feature>
<gene>
    <name evidence="9" type="ORF">IAC55_08405</name>
</gene>
<dbReference type="Gene3D" id="1.10.1790.10">
    <property type="entry name" value="PRD domain"/>
    <property type="match status" value="1"/>
</dbReference>
<keyword evidence="1" id="KW-0808">Transferase</keyword>
<dbReference type="GO" id="GO:0006355">
    <property type="term" value="P:regulation of DNA-templated transcription"/>
    <property type="evidence" value="ECO:0007669"/>
    <property type="project" value="InterPro"/>
</dbReference>
<feature type="domain" description="PTS EIIA type-2" evidence="6">
    <location>
        <begin position="546"/>
        <end position="689"/>
    </location>
</feature>
<feature type="domain" description="PTS EIIB type-2" evidence="7">
    <location>
        <begin position="406"/>
        <end position="494"/>
    </location>
</feature>
<dbReference type="InterPro" id="IPR050661">
    <property type="entry name" value="BglG_antiterminators"/>
</dbReference>
<dbReference type="GO" id="GO:0009401">
    <property type="term" value="P:phosphoenolpyruvate-dependent sugar phosphotransferase system"/>
    <property type="evidence" value="ECO:0007669"/>
    <property type="project" value="InterPro"/>
</dbReference>
<dbReference type="Pfam" id="PF05043">
    <property type="entry name" value="Mga"/>
    <property type="match status" value="1"/>
</dbReference>
<dbReference type="PROSITE" id="PS51099">
    <property type="entry name" value="PTS_EIIB_TYPE_2"/>
    <property type="match status" value="1"/>
</dbReference>
<dbReference type="CDD" id="cd00211">
    <property type="entry name" value="PTS_IIA_fru"/>
    <property type="match status" value="1"/>
</dbReference>
<keyword evidence="4" id="KW-0010">Activator</keyword>
<evidence type="ECO:0000259" key="7">
    <source>
        <dbReference type="PROSITE" id="PS51099"/>
    </source>
</evidence>
<sequence>MNRRTREVLTHLISKNEYGQSSTIEGLAEIFNVSSRTIRYDIEQINDYLKKSQLVPLVLDRQGNIFVSDSIQNAKSSLEKEGFYSIKLSKDERICLEACILICRNDFVTLADLAEYLFVSRSTIVQDQTHLKQLLKENKLYLFSYPNKGLLLEGEEIQKRRFLFKMICTYSDIFKYSTVYHHLMEILGGQELQYIENREIIKKILSSAEKVYGRFLTDTSFYQMNVYLELVWFRLSKKCYIDSIDYIHNTKHYDMAYDIMQQYGRFVTDTVPKEEVIFLDSLLNKVRYIKKETNTSEIVKLQLVTMTFIENVSLEINVELQKDYVLYENLINHLQSTFLEIGEVSENNEIIYEIGDKYPYLKEVSRNNLYILEEYLGRPISDSELIYIVIHICAAIERMKSKTLHYSVVLVCGSGIGTARFLQARLEKYFKFEVLDIISAHSIPTFDFSGVDVVISTISLHNYDIDYIQVSPMLSDTDCIRVGDVISKISPIEGKNSQMDRSQPLDVLKHIRYILDKSNDNNDTVLEIKSAINRFFSENKELMLYDILKPNAIEVDVECSDWKDSIRASAKYLFENEYITQYYIERMIQNVVENGPYIVFAPGFALAHESLDSGSLKLGMSLIRLKNPVPFGKEEMDPVEWVCCLSAIDKETHLKAMFQLMNLLYKDEYRQKLQETKTPNEIYELIVRFVYEN</sequence>
<feature type="domain" description="PRD" evidence="8">
    <location>
        <begin position="296"/>
        <end position="402"/>
    </location>
</feature>
<dbReference type="Gene3D" id="3.40.50.2300">
    <property type="match status" value="1"/>
</dbReference>
<dbReference type="InterPro" id="IPR007737">
    <property type="entry name" value="Mga_HTH"/>
</dbReference>
<keyword evidence="2" id="KW-0677">Repeat</keyword>
<dbReference type="EMBL" id="JADIMX010000164">
    <property type="protein sequence ID" value="MBO8435324.1"/>
    <property type="molecule type" value="Genomic_DNA"/>
</dbReference>
<dbReference type="InterPro" id="IPR036634">
    <property type="entry name" value="PRD_sf"/>
</dbReference>
<dbReference type="SUPFAM" id="SSF55804">
    <property type="entry name" value="Phoshotransferase/anion transport protein"/>
    <property type="match status" value="1"/>
</dbReference>
<evidence type="ECO:0000256" key="5">
    <source>
        <dbReference type="ARBA" id="ARBA00023163"/>
    </source>
</evidence>
<organism evidence="9 10">
    <name type="scientific">Candidatus Fimicola merdigallinarum</name>
    <dbReference type="NCBI Taxonomy" id="2840819"/>
    <lineage>
        <taxon>Bacteria</taxon>
        <taxon>Bacillati</taxon>
        <taxon>Bacillota</taxon>
        <taxon>Clostridia</taxon>
        <taxon>Lachnospirales</taxon>
        <taxon>Lachnospiraceae</taxon>
        <taxon>Lachnospiraceae incertae sedis</taxon>
        <taxon>Candidatus Fimicola</taxon>
    </lineage>
</organism>
<dbReference type="SUPFAM" id="SSF63520">
    <property type="entry name" value="PTS-regulatory domain, PRD"/>
    <property type="match status" value="2"/>
</dbReference>
<dbReference type="Pfam" id="PF00874">
    <property type="entry name" value="PRD"/>
    <property type="match status" value="1"/>
</dbReference>
<evidence type="ECO:0000256" key="2">
    <source>
        <dbReference type="ARBA" id="ARBA00022737"/>
    </source>
</evidence>
<dbReference type="InterPro" id="IPR016152">
    <property type="entry name" value="PTrfase/Anion_transptr"/>
</dbReference>
<dbReference type="PANTHER" id="PTHR30185:SF18">
    <property type="entry name" value="TRANSCRIPTIONAL REGULATOR MTLR"/>
    <property type="match status" value="1"/>
</dbReference>
<dbReference type="PROSITE" id="PS51094">
    <property type="entry name" value="PTS_EIIA_TYPE_2"/>
    <property type="match status" value="1"/>
</dbReference>
<dbReference type="InterPro" id="IPR011608">
    <property type="entry name" value="PRD"/>
</dbReference>
<protein>
    <submittedName>
        <fullName evidence="9">BglG family transcription antiterminator</fullName>
    </submittedName>
</protein>
<dbReference type="SUPFAM" id="SSF52794">
    <property type="entry name" value="PTS system IIB component-like"/>
    <property type="match status" value="1"/>
</dbReference>
<comment type="caution">
    <text evidence="9">The sequence shown here is derived from an EMBL/GenBank/DDBJ whole genome shotgun (WGS) entry which is preliminary data.</text>
</comment>
<dbReference type="Proteomes" id="UP000823611">
    <property type="component" value="Unassembled WGS sequence"/>
</dbReference>
<reference evidence="9" key="1">
    <citation type="submission" date="2020-10" db="EMBL/GenBank/DDBJ databases">
        <authorList>
            <person name="Gilroy R."/>
        </authorList>
    </citation>
    <scope>NUCLEOTIDE SEQUENCE</scope>
    <source>
        <strain evidence="9">F6-4510</strain>
    </source>
</reference>
<dbReference type="InterPro" id="IPR036388">
    <property type="entry name" value="WH-like_DNA-bd_sf"/>
</dbReference>
<evidence type="ECO:0000256" key="1">
    <source>
        <dbReference type="ARBA" id="ARBA00022679"/>
    </source>
</evidence>
<name>A0A9D9DWQ7_9FIRM</name>
<dbReference type="Pfam" id="PF00359">
    <property type="entry name" value="PTS_EIIA_2"/>
    <property type="match status" value="1"/>
</dbReference>
<evidence type="ECO:0000259" key="6">
    <source>
        <dbReference type="PROSITE" id="PS51094"/>
    </source>
</evidence>
<dbReference type="Gene3D" id="1.10.10.10">
    <property type="entry name" value="Winged helix-like DNA-binding domain superfamily/Winged helix DNA-binding domain"/>
    <property type="match status" value="1"/>
</dbReference>
<dbReference type="InterPro" id="IPR036095">
    <property type="entry name" value="PTS_EIIB-like_sf"/>
</dbReference>
<evidence type="ECO:0000259" key="8">
    <source>
        <dbReference type="PROSITE" id="PS51372"/>
    </source>
</evidence>
<keyword evidence="5" id="KW-0804">Transcription</keyword>
<evidence type="ECO:0000256" key="3">
    <source>
        <dbReference type="ARBA" id="ARBA00023015"/>
    </source>
</evidence>
<reference evidence="9" key="2">
    <citation type="journal article" date="2021" name="PeerJ">
        <title>Extensive microbial diversity within the chicken gut microbiome revealed by metagenomics and culture.</title>
        <authorList>
            <person name="Gilroy R."/>
            <person name="Ravi A."/>
            <person name="Getino M."/>
            <person name="Pursley I."/>
            <person name="Horton D.L."/>
            <person name="Alikhan N.F."/>
            <person name="Baker D."/>
            <person name="Gharbi K."/>
            <person name="Hall N."/>
            <person name="Watson M."/>
            <person name="Adriaenssens E.M."/>
            <person name="Foster-Nyarko E."/>
            <person name="Jarju S."/>
            <person name="Secka A."/>
            <person name="Antonio M."/>
            <person name="Oren A."/>
            <person name="Chaudhuri R.R."/>
            <person name="La Ragione R."/>
            <person name="Hildebrand F."/>
            <person name="Pallen M.J."/>
        </authorList>
    </citation>
    <scope>NUCLEOTIDE SEQUENCE</scope>
    <source>
        <strain evidence="9">F6-4510</strain>
    </source>
</reference>
<dbReference type="InterPro" id="IPR013011">
    <property type="entry name" value="PTS_EIIB_2"/>
</dbReference>
<dbReference type="CDD" id="cd05568">
    <property type="entry name" value="PTS_IIB_bgl_like"/>
    <property type="match status" value="1"/>
</dbReference>
<proteinExistence type="predicted"/>
<dbReference type="GO" id="GO:0008982">
    <property type="term" value="F:protein-N(PI)-phosphohistidine-sugar phosphotransferase activity"/>
    <property type="evidence" value="ECO:0007669"/>
    <property type="project" value="InterPro"/>
</dbReference>
<evidence type="ECO:0000313" key="9">
    <source>
        <dbReference type="EMBL" id="MBO8435324.1"/>
    </source>
</evidence>
<evidence type="ECO:0000313" key="10">
    <source>
        <dbReference type="Proteomes" id="UP000823611"/>
    </source>
</evidence>
<dbReference type="PROSITE" id="PS51372">
    <property type="entry name" value="PRD_2"/>
    <property type="match status" value="2"/>
</dbReference>